<feature type="compositionally biased region" description="Polar residues" evidence="1">
    <location>
        <begin position="86"/>
        <end position="96"/>
    </location>
</feature>
<keyword evidence="2" id="KW-0732">Signal</keyword>
<reference evidence="4 6" key="3">
    <citation type="submission" date="2019-04" db="EMBL/GenBank/DDBJ databases">
        <authorList>
            <person name="Seth-Smith MB H."/>
            <person name="Seth-Smith H."/>
        </authorList>
    </citation>
    <scope>NUCLEOTIDE SEQUENCE [LARGE SCALE GENOMIC DNA]</scope>
    <source>
        <strain evidence="4">USB-603019</strain>
    </source>
</reference>
<dbReference type="KEGG" id="cbq:AL705_03480"/>
<organism evidence="3 5">
    <name type="scientific">Lawsonella clevelandensis</name>
    <dbReference type="NCBI Taxonomy" id="1528099"/>
    <lineage>
        <taxon>Bacteria</taxon>
        <taxon>Bacillati</taxon>
        <taxon>Actinomycetota</taxon>
        <taxon>Actinomycetes</taxon>
        <taxon>Mycobacteriales</taxon>
        <taxon>Lawsonellaceae</taxon>
        <taxon>Lawsonella</taxon>
    </lineage>
</organism>
<feature type="region of interest" description="Disordered" evidence="1">
    <location>
        <begin position="86"/>
        <end position="111"/>
    </location>
</feature>
<dbReference type="EMBL" id="CP012390">
    <property type="protein sequence ID" value="ALE18875.1"/>
    <property type="molecule type" value="Genomic_DNA"/>
</dbReference>
<dbReference type="AlphaFoldDB" id="A0A0M4MC00"/>
<feature type="chain" id="PRO_5044544842" evidence="2">
    <location>
        <begin position="29"/>
        <end position="111"/>
    </location>
</feature>
<dbReference type="Proteomes" id="UP000324288">
    <property type="component" value="Chromosome"/>
</dbReference>
<dbReference type="Proteomes" id="UP000068137">
    <property type="component" value="Chromosome"/>
</dbReference>
<name>A0A0M4MC00_9ACTN</name>
<evidence type="ECO:0000313" key="5">
    <source>
        <dbReference type="Proteomes" id="UP000068137"/>
    </source>
</evidence>
<feature type="signal peptide" evidence="2">
    <location>
        <begin position="1"/>
        <end position="28"/>
    </location>
</feature>
<reference evidence="3" key="2">
    <citation type="journal article" date="2016" name="Int. J. Syst. Evol. Microbiol.">
        <title>Lawsonella clevelandensis gen. nov., sp. nov., a new member of the suborder Corynebacterineae isolated from human abscesses.</title>
        <authorList>
            <person name="Bell M.E."/>
            <person name="Bernard K.A."/>
            <person name="Harrington S.M."/>
            <person name="Patel N.B."/>
            <person name="Tucker T.A."/>
            <person name="Metcalfe M.G."/>
            <person name="McQuiston J.R."/>
        </authorList>
    </citation>
    <scope>NUCLEOTIDE SEQUENCE</scope>
    <source>
        <strain evidence="3">X1698</strain>
    </source>
</reference>
<sequence>MTRLTALSVALTSTLLTSVAVVPVVAHAAEHPHCNTYTTGQEAGVTCTNPTDKTYTGKLVVQCASLDNPERVKFLSRDVTIPPSQDNVLSSVSCPTGTEPLPPLFTGPNTK</sequence>
<gene>
    <name evidence="3" type="ORF">AL705_03480</name>
    <name evidence="4" type="ORF">LC603019_00682</name>
</gene>
<keyword evidence="6" id="KW-1185">Reference proteome</keyword>
<dbReference type="STRING" id="1528099.AL705_03480"/>
<evidence type="ECO:0000313" key="4">
    <source>
        <dbReference type="EMBL" id="VHO00354.1"/>
    </source>
</evidence>
<proteinExistence type="predicted"/>
<protein>
    <submittedName>
        <fullName evidence="3">Uncharacterized protein</fullName>
    </submittedName>
</protein>
<reference evidence="3 5" key="1">
    <citation type="journal article" date="2015" name="Genome Announc.">
        <title>Complete Genome Sequences for Two Strains of a Novel Fastidious, Partially Acid-Fast, Gram-Positive Corynebacterineae Bacterium, Derived from Human Clinical Samples.</title>
        <authorList>
            <person name="Nicholson A.C."/>
            <person name="Bell M."/>
            <person name="Humrighouse B.W."/>
            <person name="McQuiston J.R."/>
        </authorList>
    </citation>
    <scope>NUCLEOTIDE SEQUENCE [LARGE SCALE GENOMIC DNA]</scope>
    <source>
        <strain evidence="3 5">X1698</strain>
    </source>
</reference>
<accession>A0A0M4MC00</accession>
<evidence type="ECO:0000313" key="3">
    <source>
        <dbReference type="EMBL" id="ALE18875.1"/>
    </source>
</evidence>
<dbReference type="RefSeq" id="WP_053961825.1">
    <property type="nucleotide sequence ID" value="NZ_CAJPTR010000022.1"/>
</dbReference>
<dbReference type="EMBL" id="LR584267">
    <property type="protein sequence ID" value="VHO00354.1"/>
    <property type="molecule type" value="Genomic_DNA"/>
</dbReference>
<dbReference type="GeneID" id="84894655"/>
<evidence type="ECO:0000313" key="6">
    <source>
        <dbReference type="Proteomes" id="UP000324288"/>
    </source>
</evidence>
<evidence type="ECO:0000256" key="2">
    <source>
        <dbReference type="SAM" id="SignalP"/>
    </source>
</evidence>
<evidence type="ECO:0000256" key="1">
    <source>
        <dbReference type="SAM" id="MobiDB-lite"/>
    </source>
</evidence>